<gene>
    <name evidence="1" type="ORF">G7B40_005940</name>
</gene>
<comment type="caution">
    <text evidence="1">The sequence shown here is derived from an EMBL/GenBank/DDBJ whole genome shotgun (WGS) entry which is preliminary data.</text>
</comment>
<evidence type="ECO:0000313" key="2">
    <source>
        <dbReference type="Proteomes" id="UP000667802"/>
    </source>
</evidence>
<proteinExistence type="predicted"/>
<dbReference type="RefSeq" id="WP_310833537.1">
    <property type="nucleotide sequence ID" value="NZ_JAALHA020000002.1"/>
</dbReference>
<dbReference type="EMBL" id="JAALHA020000002">
    <property type="protein sequence ID" value="MDR9894112.1"/>
    <property type="molecule type" value="Genomic_DNA"/>
</dbReference>
<dbReference type="AlphaFoldDB" id="A0AAP5I2X1"/>
<evidence type="ECO:0000313" key="1">
    <source>
        <dbReference type="EMBL" id="MDR9894112.1"/>
    </source>
</evidence>
<organism evidence="1 2">
    <name type="scientific">Aetokthonos hydrillicola Thurmond2011</name>
    <dbReference type="NCBI Taxonomy" id="2712845"/>
    <lineage>
        <taxon>Bacteria</taxon>
        <taxon>Bacillati</taxon>
        <taxon>Cyanobacteriota</taxon>
        <taxon>Cyanophyceae</taxon>
        <taxon>Nostocales</taxon>
        <taxon>Hapalosiphonaceae</taxon>
        <taxon>Aetokthonos</taxon>
    </lineage>
</organism>
<name>A0AAP5I2X1_9CYAN</name>
<accession>A0AAP5I2X1</accession>
<reference evidence="2" key="1">
    <citation type="journal article" date="2021" name="Science">
        <title>Hunting the eagle killer: A cyanobacterial neurotoxin causes vacuolar myelinopathy.</title>
        <authorList>
            <person name="Breinlinger S."/>
            <person name="Phillips T.J."/>
            <person name="Haram B.N."/>
            <person name="Mares J."/>
            <person name="Martinez Yerena J.A."/>
            <person name="Hrouzek P."/>
            <person name="Sobotka R."/>
            <person name="Henderson W.M."/>
            <person name="Schmieder P."/>
            <person name="Williams S.M."/>
            <person name="Lauderdale J.D."/>
            <person name="Wilde H.D."/>
            <person name="Gerrin W."/>
            <person name="Kust A."/>
            <person name="Washington J.W."/>
            <person name="Wagner C."/>
            <person name="Geier B."/>
            <person name="Liebeke M."/>
            <person name="Enke H."/>
            <person name="Niedermeyer T.H.J."/>
            <person name="Wilde S.B."/>
        </authorList>
    </citation>
    <scope>NUCLEOTIDE SEQUENCE [LARGE SCALE GENOMIC DNA]</scope>
    <source>
        <strain evidence="2">Thurmond2011</strain>
    </source>
</reference>
<dbReference type="Proteomes" id="UP000667802">
    <property type="component" value="Unassembled WGS sequence"/>
</dbReference>
<sequence>MTPAFFTIAFFENLENSLKELTQQLQDPDLTMQDRIKIIKKIQEISTKLLLQAGQYLEEVKKQTKRKFTKVLAQGGILRKEADILIKASSVADQLLPETSAEIGINNLLELAKPANRIALEEIKSIPDVTQLEVPIIIKNCKPSKPKTKSKDPIKWEKDTFGFRELVARIQDGDIARSFEQMYKQSGLPLTLFVGELLKNSGQDQTSVVDPDVTVKRSPKSELKVWSPAIYTGHDQQKWTGEKVIIREILLENLVRVGVFGRNVSFVCNISDLEMGTG</sequence>
<protein>
    <submittedName>
        <fullName evidence="1">Uncharacterized protein</fullName>
    </submittedName>
</protein>
<keyword evidence="2" id="KW-1185">Reference proteome</keyword>